<evidence type="ECO:0000313" key="3">
    <source>
        <dbReference type="EMBL" id="PXV70588.1"/>
    </source>
</evidence>
<dbReference type="EMBL" id="QICN01000002">
    <property type="protein sequence ID" value="PXV70588.1"/>
    <property type="molecule type" value="Genomic_DNA"/>
</dbReference>
<organism evidence="3 4">
    <name type="scientific">Sinimarinibacterium flocculans</name>
    <dbReference type="NCBI Taxonomy" id="985250"/>
    <lineage>
        <taxon>Bacteria</taxon>
        <taxon>Pseudomonadati</taxon>
        <taxon>Pseudomonadota</taxon>
        <taxon>Gammaproteobacteria</taxon>
        <taxon>Nevskiales</taxon>
        <taxon>Nevskiaceae</taxon>
        <taxon>Sinimarinibacterium</taxon>
    </lineage>
</organism>
<feature type="transmembrane region" description="Helical" evidence="1">
    <location>
        <begin position="90"/>
        <end position="110"/>
    </location>
</feature>
<reference evidence="3 4" key="1">
    <citation type="submission" date="2018-04" db="EMBL/GenBank/DDBJ databases">
        <title>Genomic Encyclopedia of Type Strains, Phase IV (KMG-IV): sequencing the most valuable type-strain genomes for metagenomic binning, comparative biology and taxonomic classification.</title>
        <authorList>
            <person name="Goeker M."/>
        </authorList>
    </citation>
    <scope>NUCLEOTIDE SEQUENCE [LARGE SCALE GENOMIC DNA]</scope>
    <source>
        <strain evidence="3 4">DSM 104150</strain>
    </source>
</reference>
<proteinExistence type="predicted"/>
<evidence type="ECO:0000313" key="4">
    <source>
        <dbReference type="Proteomes" id="UP000248330"/>
    </source>
</evidence>
<comment type="caution">
    <text evidence="3">The sequence shown here is derived from an EMBL/GenBank/DDBJ whole genome shotgun (WGS) entry which is preliminary data.</text>
</comment>
<dbReference type="PANTHER" id="PTHR28008">
    <property type="entry name" value="DOMAIN PROTEIN, PUTATIVE (AFU_ORTHOLOGUE AFUA_3G10980)-RELATED"/>
    <property type="match status" value="1"/>
</dbReference>
<keyword evidence="1" id="KW-0472">Membrane</keyword>
<name>A0A318EIZ1_9GAMM</name>
<feature type="transmembrane region" description="Helical" evidence="1">
    <location>
        <begin position="60"/>
        <end position="78"/>
    </location>
</feature>
<keyword evidence="4" id="KW-1185">Reference proteome</keyword>
<evidence type="ECO:0000259" key="2">
    <source>
        <dbReference type="Pfam" id="PF04892"/>
    </source>
</evidence>
<keyword evidence="1" id="KW-0812">Transmembrane</keyword>
<dbReference type="RefSeq" id="WP_110264239.1">
    <property type="nucleotide sequence ID" value="NZ_CAKZQT010000013.1"/>
</dbReference>
<protein>
    <submittedName>
        <fullName evidence="3">VanZ family protein</fullName>
    </submittedName>
</protein>
<dbReference type="AlphaFoldDB" id="A0A318EIZ1"/>
<dbReference type="Pfam" id="PF04892">
    <property type="entry name" value="VanZ"/>
    <property type="match status" value="1"/>
</dbReference>
<feature type="transmembrane region" description="Helical" evidence="1">
    <location>
        <begin position="35"/>
        <end position="53"/>
    </location>
</feature>
<sequence length="116" mass="12162">MSLIKALWVIAVAAVGASALVPVPQTPELPGYTDKLVHLGCYLVLGLLAVLGQRHTRGRLAASLAMIAFGVVIELVQDRLPWRSFEWADIVANTIGVVVGGSLAVIGTRLRAPPAG</sequence>
<evidence type="ECO:0000256" key="1">
    <source>
        <dbReference type="SAM" id="Phobius"/>
    </source>
</evidence>
<dbReference type="PANTHER" id="PTHR28008:SF1">
    <property type="entry name" value="DOMAIN PROTEIN, PUTATIVE (AFU_ORTHOLOGUE AFUA_3G10980)-RELATED"/>
    <property type="match status" value="1"/>
</dbReference>
<feature type="domain" description="VanZ-like" evidence="2">
    <location>
        <begin position="34"/>
        <end position="105"/>
    </location>
</feature>
<dbReference type="NCBIfam" id="NF037970">
    <property type="entry name" value="vanZ_1"/>
    <property type="match status" value="1"/>
</dbReference>
<dbReference type="Proteomes" id="UP000248330">
    <property type="component" value="Unassembled WGS sequence"/>
</dbReference>
<keyword evidence="1" id="KW-1133">Transmembrane helix</keyword>
<dbReference type="InterPro" id="IPR006976">
    <property type="entry name" value="VanZ-like"/>
</dbReference>
<dbReference type="OrthoDB" id="6880939at2"/>
<accession>A0A318EIZ1</accession>
<gene>
    <name evidence="3" type="ORF">C8D93_102447</name>
</gene>